<accession>A0AAU8LTS3</accession>
<evidence type="ECO:0000313" key="1">
    <source>
        <dbReference type="EMBL" id="XCN72286.1"/>
    </source>
</evidence>
<sequence length="180" mass="20036">MVQFGHSKDNAKLPQIKLMSAALDPLGMPLASDVVSGEKADDGLYIPLIARVNESLEKSGLLFSGDCKMSALETRAYLVSSGQHYLCPLPLTGKTSHEITDWINTGIAKDQEDDLVSVFRENYKGELIFAAKGYEFNRTQFFEKDVEKMEWDERVLVVHSPAHARQQTAGLEARLVSSHH</sequence>
<evidence type="ECO:0008006" key="2">
    <source>
        <dbReference type="Google" id="ProtNLM"/>
    </source>
</evidence>
<dbReference type="AlphaFoldDB" id="A0AAU8LTS3"/>
<proteinExistence type="predicted"/>
<name>A0AAU8LTS3_9BACT</name>
<dbReference type="KEGG" id="eaj:Q3M24_18580"/>
<reference evidence="1" key="1">
    <citation type="journal article" date="2024" name="Syst. Appl. Microbiol.">
        <title>First single-strain enrichments of Electrothrix cable bacteria, description of E. aestuarii sp. nov. and E. rattekaaiensis sp. nov., and proposal of a cable bacteria taxonomy following the rules of the SeqCode.</title>
        <authorList>
            <person name="Plum-Jensen L.E."/>
            <person name="Schramm A."/>
            <person name="Marshall I.P.G."/>
        </authorList>
    </citation>
    <scope>NUCLEOTIDE SEQUENCE</scope>
    <source>
        <strain evidence="1">Rat1</strain>
    </source>
</reference>
<organism evidence="1">
    <name type="scientific">Candidatus Electrothrix aestuarii</name>
    <dbReference type="NCBI Taxonomy" id="3062594"/>
    <lineage>
        <taxon>Bacteria</taxon>
        <taxon>Pseudomonadati</taxon>
        <taxon>Thermodesulfobacteriota</taxon>
        <taxon>Desulfobulbia</taxon>
        <taxon>Desulfobulbales</taxon>
        <taxon>Desulfobulbaceae</taxon>
        <taxon>Candidatus Electrothrix</taxon>
    </lineage>
</organism>
<gene>
    <name evidence="1" type="ORF">Q3M24_18580</name>
</gene>
<protein>
    <recommendedName>
        <fullName evidence="2">Transposase DDE domain-containing protein</fullName>
    </recommendedName>
</protein>
<dbReference type="EMBL" id="CP159373">
    <property type="protein sequence ID" value="XCN72286.1"/>
    <property type="molecule type" value="Genomic_DNA"/>
</dbReference>
<reference evidence="1" key="2">
    <citation type="submission" date="2024-06" db="EMBL/GenBank/DDBJ databases">
        <authorList>
            <person name="Plum-Jensen L.E."/>
            <person name="Schramm A."/>
            <person name="Marshall I.P.G."/>
        </authorList>
    </citation>
    <scope>NUCLEOTIDE SEQUENCE</scope>
    <source>
        <strain evidence="1">Rat1</strain>
    </source>
</reference>